<reference evidence="20" key="3">
    <citation type="submission" date="2025-09" db="UniProtKB">
        <authorList>
            <consortium name="Ensembl"/>
        </authorList>
    </citation>
    <scope>IDENTIFICATION</scope>
</reference>
<dbReference type="Pfam" id="PF00622">
    <property type="entry name" value="SPRY"/>
    <property type="match status" value="1"/>
</dbReference>
<dbReference type="Gene3D" id="2.60.120.920">
    <property type="match status" value="1"/>
</dbReference>
<keyword evidence="11 16" id="KW-0863">Zinc-finger</keyword>
<dbReference type="Bgee" id="ENSACAG00000007447">
    <property type="expression patterns" value="Expressed in liver and 3 other cell types or tissues"/>
</dbReference>
<dbReference type="PROSITE" id="PS00518">
    <property type="entry name" value="ZF_RING_1"/>
    <property type="match status" value="1"/>
</dbReference>
<keyword evidence="8" id="KW-0808">Transferase</keyword>
<dbReference type="InterPro" id="IPR006574">
    <property type="entry name" value="PRY"/>
</dbReference>
<dbReference type="SUPFAM" id="SSF49899">
    <property type="entry name" value="Concanavalin A-like lectins/glucanases"/>
    <property type="match status" value="1"/>
</dbReference>
<dbReference type="eggNOG" id="KOG2177">
    <property type="taxonomic scope" value="Eukaryota"/>
</dbReference>
<dbReference type="Proteomes" id="UP000001646">
    <property type="component" value="Chromosome 2"/>
</dbReference>
<comment type="similarity">
    <text evidence="5">Belongs to the ohanin/vespryn family.</text>
</comment>
<evidence type="ECO:0000256" key="15">
    <source>
        <dbReference type="ARBA" id="ARBA00034460"/>
    </source>
</evidence>
<evidence type="ECO:0000256" key="5">
    <source>
        <dbReference type="ARBA" id="ARBA00009651"/>
    </source>
</evidence>
<keyword evidence="7" id="KW-0963">Cytoplasm</keyword>
<evidence type="ECO:0000256" key="11">
    <source>
        <dbReference type="ARBA" id="ARBA00022771"/>
    </source>
</evidence>
<evidence type="ECO:0000259" key="18">
    <source>
        <dbReference type="PROSITE" id="PS50119"/>
    </source>
</evidence>
<dbReference type="PANTHER" id="PTHR24103">
    <property type="entry name" value="E3 UBIQUITIN-PROTEIN LIGASE TRIM"/>
    <property type="match status" value="1"/>
</dbReference>
<dbReference type="Pfam" id="PF00643">
    <property type="entry name" value="zf-B_box"/>
    <property type="match status" value="1"/>
</dbReference>
<dbReference type="InterPro" id="IPR003877">
    <property type="entry name" value="SPRY_dom"/>
</dbReference>
<reference evidence="20" key="2">
    <citation type="submission" date="2025-08" db="UniProtKB">
        <authorList>
            <consortium name="Ensembl"/>
        </authorList>
    </citation>
    <scope>IDENTIFICATION</scope>
</reference>
<dbReference type="SMART" id="SM00589">
    <property type="entry name" value="PRY"/>
    <property type="match status" value="1"/>
</dbReference>
<evidence type="ECO:0000256" key="10">
    <source>
        <dbReference type="ARBA" id="ARBA00022723"/>
    </source>
</evidence>
<evidence type="ECO:0000256" key="8">
    <source>
        <dbReference type="ARBA" id="ARBA00022679"/>
    </source>
</evidence>
<keyword evidence="9" id="KW-0800">Toxin</keyword>
<dbReference type="SUPFAM" id="SSF57850">
    <property type="entry name" value="RING/U-box"/>
    <property type="match status" value="1"/>
</dbReference>
<dbReference type="InParanoid" id="L7MZQ7"/>
<dbReference type="EC" id="2.3.2.27" evidence="6"/>
<evidence type="ECO:0000256" key="16">
    <source>
        <dbReference type="PROSITE-ProRule" id="PRU00024"/>
    </source>
</evidence>
<dbReference type="InterPro" id="IPR001841">
    <property type="entry name" value="Znf_RING"/>
</dbReference>
<accession>L7MZQ7</accession>
<feature type="domain" description="B box-type" evidence="18">
    <location>
        <begin position="93"/>
        <end position="134"/>
    </location>
</feature>
<comment type="catalytic activity">
    <reaction evidence="1">
        <text>S-ubiquitinyl-[E2 ubiquitin-conjugating enzyme]-L-cysteine + [acceptor protein]-L-lysine = [E2 ubiquitin-conjugating enzyme]-L-cysteine + N(6)-ubiquitinyl-[acceptor protein]-L-lysine.</text>
        <dbReference type="EC" id="2.3.2.27"/>
    </reaction>
</comment>
<dbReference type="PROSITE" id="PS50188">
    <property type="entry name" value="B302_SPRY"/>
    <property type="match status" value="1"/>
</dbReference>
<dbReference type="Gene3D" id="3.30.160.60">
    <property type="entry name" value="Classic Zinc Finger"/>
    <property type="match status" value="1"/>
</dbReference>
<dbReference type="GO" id="GO:0045087">
    <property type="term" value="P:innate immune response"/>
    <property type="evidence" value="ECO:0000318"/>
    <property type="project" value="GO_Central"/>
</dbReference>
<evidence type="ECO:0000256" key="9">
    <source>
        <dbReference type="ARBA" id="ARBA00022699"/>
    </source>
</evidence>
<dbReference type="PROSITE" id="PS50089">
    <property type="entry name" value="ZF_RING_2"/>
    <property type="match status" value="1"/>
</dbReference>
<name>L7MZQ7_ANOCA</name>
<dbReference type="InterPro" id="IPR003879">
    <property type="entry name" value="Butyrophylin_SPRY"/>
</dbReference>
<dbReference type="PROSITE" id="PS50119">
    <property type="entry name" value="ZF_BBOX"/>
    <property type="match status" value="1"/>
</dbReference>
<evidence type="ECO:0000256" key="13">
    <source>
        <dbReference type="ARBA" id="ARBA00022833"/>
    </source>
</evidence>
<evidence type="ECO:0000256" key="1">
    <source>
        <dbReference type="ARBA" id="ARBA00000900"/>
    </source>
</evidence>
<dbReference type="Pfam" id="PF13765">
    <property type="entry name" value="PRY"/>
    <property type="match status" value="1"/>
</dbReference>
<evidence type="ECO:0000259" key="19">
    <source>
        <dbReference type="PROSITE" id="PS50188"/>
    </source>
</evidence>
<comment type="similarity">
    <text evidence="4">Belongs to the TRIM/RBCC family.</text>
</comment>
<protein>
    <recommendedName>
        <fullName evidence="6">RING-type E3 ubiquitin transferase</fullName>
        <ecNumber evidence="6">2.3.2.27</ecNumber>
    </recommendedName>
</protein>
<evidence type="ECO:0000256" key="7">
    <source>
        <dbReference type="ARBA" id="ARBA00022490"/>
    </source>
</evidence>
<dbReference type="GeneTree" id="ENSGT01030000234669"/>
<dbReference type="InterPro" id="IPR013083">
    <property type="entry name" value="Znf_RING/FYVE/PHD"/>
</dbReference>
<dbReference type="InterPro" id="IPR001870">
    <property type="entry name" value="B30.2/SPRY"/>
</dbReference>
<dbReference type="Ensembl" id="ENSACAT00000007439.4">
    <property type="protein sequence ID" value="ENSACAP00000007283.3"/>
    <property type="gene ID" value="ENSACAG00000007447.4"/>
</dbReference>
<dbReference type="InterPro" id="IPR017907">
    <property type="entry name" value="Znf_RING_CS"/>
</dbReference>
<keyword evidence="10" id="KW-0479">Metal-binding</keyword>
<evidence type="ECO:0000313" key="21">
    <source>
        <dbReference type="Proteomes" id="UP000001646"/>
    </source>
</evidence>
<dbReference type="InterPro" id="IPR050143">
    <property type="entry name" value="TRIM/RBCC"/>
</dbReference>
<evidence type="ECO:0000256" key="4">
    <source>
        <dbReference type="ARBA" id="ARBA00008518"/>
    </source>
</evidence>
<dbReference type="AlphaFoldDB" id="L7MZQ7"/>
<keyword evidence="9" id="KW-0528">Neurotoxin</keyword>
<dbReference type="SMART" id="SM00336">
    <property type="entry name" value="BBOX"/>
    <property type="match status" value="1"/>
</dbReference>
<dbReference type="InterPro" id="IPR013320">
    <property type="entry name" value="ConA-like_dom_sf"/>
</dbReference>
<dbReference type="InterPro" id="IPR000315">
    <property type="entry name" value="Znf_B-box"/>
</dbReference>
<keyword evidence="14" id="KW-0175">Coiled coil</keyword>
<dbReference type="HOGENOM" id="CLU_013137_0_3_1"/>
<evidence type="ECO:0000256" key="14">
    <source>
        <dbReference type="ARBA" id="ARBA00023054"/>
    </source>
</evidence>
<dbReference type="GO" id="GO:0005737">
    <property type="term" value="C:cytoplasm"/>
    <property type="evidence" value="ECO:0000318"/>
    <property type="project" value="GO_Central"/>
</dbReference>
<evidence type="ECO:0000256" key="2">
    <source>
        <dbReference type="ARBA" id="ARBA00004496"/>
    </source>
</evidence>
<dbReference type="Pfam" id="PF15227">
    <property type="entry name" value="zf-C3HC4_4"/>
    <property type="match status" value="1"/>
</dbReference>
<evidence type="ECO:0000256" key="3">
    <source>
        <dbReference type="ARBA" id="ARBA00004906"/>
    </source>
</evidence>
<comment type="pathway">
    <text evidence="3">Protein modification; protein ubiquitination.</text>
</comment>
<comment type="function">
    <text evidence="15">Neurotoxin that produces dose-dependent hypolocomotion and hyperalgesia in mice. May directly act on the central nervous system, as it is 6500-fold more potent when administered intracerebroventricularly than intraperitoneal.</text>
</comment>
<dbReference type="SMART" id="SM00449">
    <property type="entry name" value="SPRY"/>
    <property type="match status" value="1"/>
</dbReference>
<dbReference type="SUPFAM" id="SSF57845">
    <property type="entry name" value="B-box zinc-binding domain"/>
    <property type="match status" value="1"/>
</dbReference>
<organism evidence="20 21">
    <name type="scientific">Anolis carolinensis</name>
    <name type="common">Green anole</name>
    <name type="synonym">American chameleon</name>
    <dbReference type="NCBI Taxonomy" id="28377"/>
    <lineage>
        <taxon>Eukaryota</taxon>
        <taxon>Metazoa</taxon>
        <taxon>Chordata</taxon>
        <taxon>Craniata</taxon>
        <taxon>Vertebrata</taxon>
        <taxon>Euteleostomi</taxon>
        <taxon>Lepidosauria</taxon>
        <taxon>Squamata</taxon>
        <taxon>Bifurcata</taxon>
        <taxon>Unidentata</taxon>
        <taxon>Episquamata</taxon>
        <taxon>Toxicofera</taxon>
        <taxon>Iguania</taxon>
        <taxon>Dactyloidae</taxon>
        <taxon>Anolis</taxon>
    </lineage>
</organism>
<sequence length="482" mass="55468">MAAAPQDPFQKLCEEATCSICLDYFDKPVTTECGHNFCQGCLDQYCGDSETEVSCPQCRENVQRGSLRHNRLLANFVDITKQLENQGAKVDESEGQVCEKHQEPQKLFCKEDQTPICMVCDKSKEHRDHNVVPVEEAAEEYKDWIYNCLEDLRKEKEMILRHQADTEDRQYLTQDFMKAEEQSTVATFGELQQFLKEQEKFFLAEIEDVMKEFETIGDAHLSRILEERSYVEGFIQELEEQQQLPAIEFLQGVQRIMQRIEGRKTCKNLKFSFPLALKWKSWAVCSTNNFLMGLITDFKDAVLSGQQEQQANITLDPNTAHPQLVLSEDLKSVTWMENCQDLPDNPERFDKYPIVMAREGFTAGRHFWDVIVGSEEEWAVGVASKHVDRKGFFVLLPDRRFWALGKWGGQYMALTSPCNSVLNIKHEPQKIRVHLNYAAGFIVFFNADTGHDLFEFSGLTFAGETLLPFFRVHGKAHLIVSP</sequence>
<feature type="domain" description="B30.2/SPRY" evidence="19">
    <location>
        <begin position="293"/>
        <end position="482"/>
    </location>
</feature>
<proteinExistence type="inferred from homology"/>
<evidence type="ECO:0000256" key="6">
    <source>
        <dbReference type="ARBA" id="ARBA00012483"/>
    </source>
</evidence>
<dbReference type="InterPro" id="IPR020457">
    <property type="entry name" value="Znf_B-box_chordata"/>
</dbReference>
<keyword evidence="12" id="KW-0833">Ubl conjugation pathway</keyword>
<feature type="domain" description="RING-type" evidence="17">
    <location>
        <begin position="18"/>
        <end position="59"/>
    </location>
</feature>
<dbReference type="GO" id="GO:0061630">
    <property type="term" value="F:ubiquitin protein ligase activity"/>
    <property type="evidence" value="ECO:0000318"/>
    <property type="project" value="GO_Central"/>
</dbReference>
<dbReference type="PRINTS" id="PR01406">
    <property type="entry name" value="BBOXZNFINGER"/>
</dbReference>
<dbReference type="FunFam" id="2.60.120.920:FF:000004">
    <property type="entry name" value="Butyrophilin subfamily 1 member A1"/>
    <property type="match status" value="1"/>
</dbReference>
<dbReference type="CDD" id="cd19762">
    <property type="entry name" value="Bbox2_TRIM7-like"/>
    <property type="match status" value="1"/>
</dbReference>
<evidence type="ECO:0000256" key="12">
    <source>
        <dbReference type="ARBA" id="ARBA00022786"/>
    </source>
</evidence>
<dbReference type="PRINTS" id="PR01407">
    <property type="entry name" value="BUTYPHLNCDUF"/>
</dbReference>
<evidence type="ECO:0000259" key="17">
    <source>
        <dbReference type="PROSITE" id="PS50089"/>
    </source>
</evidence>
<dbReference type="InterPro" id="IPR043136">
    <property type="entry name" value="B30.2/SPRY_sf"/>
</dbReference>
<dbReference type="GO" id="GO:0008270">
    <property type="term" value="F:zinc ion binding"/>
    <property type="evidence" value="ECO:0007669"/>
    <property type="project" value="UniProtKB-KW"/>
</dbReference>
<dbReference type="Gene3D" id="3.30.40.10">
    <property type="entry name" value="Zinc/RING finger domain, C3HC4 (zinc finger)"/>
    <property type="match status" value="1"/>
</dbReference>
<keyword evidence="21" id="KW-1185">Reference proteome</keyword>
<comment type="subcellular location">
    <subcellularLocation>
        <location evidence="2">Cytoplasm</location>
    </subcellularLocation>
</comment>
<reference evidence="20 21" key="1">
    <citation type="submission" date="2009-12" db="EMBL/GenBank/DDBJ databases">
        <title>The Genome Sequence of Anolis carolinensis (Green Anole Lizard).</title>
        <authorList>
            <consortium name="The Genome Sequencing Platform"/>
            <person name="Di Palma F."/>
            <person name="Alfoldi J."/>
            <person name="Heiman D."/>
            <person name="Young S."/>
            <person name="Grabherr M."/>
            <person name="Johnson J."/>
            <person name="Lander E.S."/>
            <person name="Lindblad-Toh K."/>
        </authorList>
    </citation>
    <scope>NUCLEOTIDE SEQUENCE [LARGE SCALE GENOMIC DNA]</scope>
    <source>
        <strain evidence="20 21">JBL SC #1</strain>
    </source>
</reference>
<evidence type="ECO:0000313" key="20">
    <source>
        <dbReference type="Ensembl" id="ENSACAP00000007283.3"/>
    </source>
</evidence>
<keyword evidence="13" id="KW-0862">Zinc</keyword>
<dbReference type="SMART" id="SM00184">
    <property type="entry name" value="RING"/>
    <property type="match status" value="1"/>
</dbReference>